<gene>
    <name evidence="1" type="ORF">ACHAWO_007724</name>
</gene>
<keyword evidence="2" id="KW-1185">Reference proteome</keyword>
<dbReference type="EMBL" id="JALLPJ020001225">
    <property type="protein sequence ID" value="KAL3773657.1"/>
    <property type="molecule type" value="Genomic_DNA"/>
</dbReference>
<accession>A0ABD3NCE0</accession>
<dbReference type="Proteomes" id="UP001530400">
    <property type="component" value="Unassembled WGS sequence"/>
</dbReference>
<name>A0ABD3NCE0_9STRA</name>
<organism evidence="1 2">
    <name type="scientific">Cyclotella atomus</name>
    <dbReference type="NCBI Taxonomy" id="382360"/>
    <lineage>
        <taxon>Eukaryota</taxon>
        <taxon>Sar</taxon>
        <taxon>Stramenopiles</taxon>
        <taxon>Ochrophyta</taxon>
        <taxon>Bacillariophyta</taxon>
        <taxon>Coscinodiscophyceae</taxon>
        <taxon>Thalassiosirophycidae</taxon>
        <taxon>Stephanodiscales</taxon>
        <taxon>Stephanodiscaceae</taxon>
        <taxon>Cyclotella</taxon>
    </lineage>
</organism>
<evidence type="ECO:0000313" key="1">
    <source>
        <dbReference type="EMBL" id="KAL3773657.1"/>
    </source>
</evidence>
<protein>
    <submittedName>
        <fullName evidence="1">Uncharacterized protein</fullName>
    </submittedName>
</protein>
<dbReference type="AlphaFoldDB" id="A0ABD3NCE0"/>
<proteinExistence type="predicted"/>
<evidence type="ECO:0000313" key="2">
    <source>
        <dbReference type="Proteomes" id="UP001530400"/>
    </source>
</evidence>
<comment type="caution">
    <text evidence="1">The sequence shown here is derived from an EMBL/GenBank/DDBJ whole genome shotgun (WGS) entry which is preliminary data.</text>
</comment>
<sequence length="101" mass="11453">MSITHSALAWRTLNWICDVDPNACNAVHSEVFDRDHLEMRSNQVISNKHSEVLQMIHNEWEHKTKLGMHSNDAESVCGEDAVSNDKSKISTFTARIKGLMC</sequence>
<reference evidence="1 2" key="1">
    <citation type="submission" date="2024-10" db="EMBL/GenBank/DDBJ databases">
        <title>Updated reference genomes for cyclostephanoid diatoms.</title>
        <authorList>
            <person name="Roberts W.R."/>
            <person name="Alverson A.J."/>
        </authorList>
    </citation>
    <scope>NUCLEOTIDE SEQUENCE [LARGE SCALE GENOMIC DNA]</scope>
    <source>
        <strain evidence="1 2">AJA010-31</strain>
    </source>
</reference>